<dbReference type="Gene3D" id="2.120.10.30">
    <property type="entry name" value="TolB, C-terminal domain"/>
    <property type="match status" value="1"/>
</dbReference>
<evidence type="ECO:0000256" key="3">
    <source>
        <dbReference type="SAM" id="Phobius"/>
    </source>
</evidence>
<proteinExistence type="inferred from homology"/>
<reference evidence="6" key="1">
    <citation type="submission" date="2013-10" db="EMBL/GenBank/DDBJ databases">
        <title>Genome sequencing of Onchocerca volvulus.</title>
        <authorList>
            <person name="Cotton J."/>
            <person name="Tsai J."/>
            <person name="Stanley E."/>
            <person name="Tracey A."/>
            <person name="Holroyd N."/>
            <person name="Lustigman S."/>
            <person name="Berriman M."/>
        </authorList>
    </citation>
    <scope>NUCLEOTIDE SEQUENCE</scope>
</reference>
<evidence type="ECO:0000256" key="2">
    <source>
        <dbReference type="ARBA" id="ARBA00023180"/>
    </source>
</evidence>
<dbReference type="InterPro" id="IPR018119">
    <property type="entry name" value="Strictosidine_synth_cons-reg"/>
</dbReference>
<keyword evidence="3" id="KW-0472">Membrane</keyword>
<dbReference type="Proteomes" id="UP000024404">
    <property type="component" value="Unassembled WGS sequence"/>
</dbReference>
<keyword evidence="2" id="KW-0325">Glycoprotein</keyword>
<dbReference type="Pfam" id="PF03088">
    <property type="entry name" value="Str_synth"/>
    <property type="match status" value="1"/>
</dbReference>
<keyword evidence="6" id="KW-1185">Reference proteome</keyword>
<feature type="domain" description="Strictosidine synthase conserved region" evidence="4">
    <location>
        <begin position="226"/>
        <end position="311"/>
    </location>
</feature>
<dbReference type="InterPro" id="IPR011042">
    <property type="entry name" value="6-blade_b-propeller_TolB-like"/>
</dbReference>
<dbReference type="AlphaFoldDB" id="A0A8R1Y563"/>
<dbReference type="PANTHER" id="PTHR10426:SF124">
    <property type="entry name" value="STRICTOSIDINE SYNTHASE CONSERVED REGION DOMAIN-CONTAINING PROTEIN"/>
    <property type="match status" value="1"/>
</dbReference>
<evidence type="ECO:0000256" key="1">
    <source>
        <dbReference type="ARBA" id="ARBA00009191"/>
    </source>
</evidence>
<sequence>MVRRRTRQRKKHHLGYGVLGQDSSLSAIRRPKKTKNRRKFSFCQQICLCLFGSFITFILAILLHYYFSAGPIQSVKYRLPKPPEFTGALEPNEELTKAETLLLNKIIGPESIAIHEKTKTIYVGLKTGLIAAIEIDKFEKVKSVKVFELFQRKQYDKPCDGSYDSLPECGRPLGIRFSRKNPDLLLIADAYYGIFQANIQNETIRQILKPGTKITGRSSRPVVHFNDFDISQDERHIIFTEPSYRFADRDCFYAVTEHRPDGRLLHYNMQTGVLRVLVDNLHYPNGVEFDKTGKCVFFSEMGNLRILKYCFNYKFEKYTVIASNLPGYPDNIRTSKNGMLWVPLGQVRLKDDSWITERPFLRDIVAMIVKNHMFMELLEYLLPKYGLLLLIDPINGTIMRSFHDPSGLTISSISQAIELDDGTILLGGDNNMFLARFKPSTIS</sequence>
<name>A0A8R1Y563_ONCVO</name>
<evidence type="ECO:0000259" key="4">
    <source>
        <dbReference type="Pfam" id="PF03088"/>
    </source>
</evidence>
<dbReference type="GO" id="GO:0016787">
    <property type="term" value="F:hydrolase activity"/>
    <property type="evidence" value="ECO:0007669"/>
    <property type="project" value="TreeGrafter"/>
</dbReference>
<dbReference type="EMBL" id="CMVM020000283">
    <property type="status" value="NOT_ANNOTATED_CDS"/>
    <property type="molecule type" value="Genomic_DNA"/>
</dbReference>
<dbReference type="PANTHER" id="PTHR10426">
    <property type="entry name" value="STRICTOSIDINE SYNTHASE-RELATED"/>
    <property type="match status" value="1"/>
</dbReference>
<feature type="transmembrane region" description="Helical" evidence="3">
    <location>
        <begin position="42"/>
        <end position="67"/>
    </location>
</feature>
<dbReference type="EnsemblMetazoa" id="OVOC9546.1">
    <property type="protein sequence ID" value="OVOC9546.1"/>
    <property type="gene ID" value="WBGene00246355"/>
</dbReference>
<dbReference type="SUPFAM" id="SSF63829">
    <property type="entry name" value="Calcium-dependent phosphotriesterase"/>
    <property type="match status" value="1"/>
</dbReference>
<accession>A0A8R1Y563</accession>
<evidence type="ECO:0000313" key="5">
    <source>
        <dbReference type="EnsemblMetazoa" id="OVOC9546.1"/>
    </source>
</evidence>
<keyword evidence="3" id="KW-0812">Transmembrane</keyword>
<dbReference type="Pfam" id="PF20067">
    <property type="entry name" value="SSL_N"/>
    <property type="match status" value="1"/>
</dbReference>
<evidence type="ECO:0000313" key="6">
    <source>
        <dbReference type="Proteomes" id="UP000024404"/>
    </source>
</evidence>
<keyword evidence="3" id="KW-1133">Transmembrane helix</keyword>
<protein>
    <submittedName>
        <fullName evidence="5">Adipocyte plasma membrane-associated protein</fullName>
    </submittedName>
</protein>
<comment type="similarity">
    <text evidence="1">Belongs to the strictosidine synthase family.</text>
</comment>
<dbReference type="GO" id="GO:0012505">
    <property type="term" value="C:endomembrane system"/>
    <property type="evidence" value="ECO:0007669"/>
    <property type="project" value="TreeGrafter"/>
</dbReference>
<organism evidence="5 6">
    <name type="scientific">Onchocerca volvulus</name>
    <dbReference type="NCBI Taxonomy" id="6282"/>
    <lineage>
        <taxon>Eukaryota</taxon>
        <taxon>Metazoa</taxon>
        <taxon>Ecdysozoa</taxon>
        <taxon>Nematoda</taxon>
        <taxon>Chromadorea</taxon>
        <taxon>Rhabditida</taxon>
        <taxon>Spirurina</taxon>
        <taxon>Spiruromorpha</taxon>
        <taxon>Filarioidea</taxon>
        <taxon>Onchocercidae</taxon>
        <taxon>Onchocerca</taxon>
    </lineage>
</organism>
<reference evidence="5" key="2">
    <citation type="submission" date="2022-06" db="UniProtKB">
        <authorList>
            <consortium name="EnsemblMetazoa"/>
        </authorList>
    </citation>
    <scope>IDENTIFICATION</scope>
</reference>